<feature type="transmembrane region" description="Helical" evidence="8">
    <location>
        <begin position="198"/>
        <end position="220"/>
    </location>
</feature>
<name>A0A238YDI9_9RHOB</name>
<dbReference type="GO" id="GO:0005886">
    <property type="term" value="C:plasma membrane"/>
    <property type="evidence" value="ECO:0007669"/>
    <property type="project" value="UniProtKB-SubCell"/>
</dbReference>
<keyword evidence="3" id="KW-0813">Transport</keyword>
<reference evidence="9 10" key="1">
    <citation type="submission" date="2017-06" db="EMBL/GenBank/DDBJ databases">
        <authorList>
            <person name="Kim H.J."/>
            <person name="Triplett B.A."/>
        </authorList>
    </citation>
    <scope>NUCLEOTIDE SEQUENCE [LARGE SCALE GENOMIC DNA]</scope>
    <source>
        <strain evidence="9 10">DSM 29052</strain>
    </source>
</reference>
<keyword evidence="10" id="KW-1185">Reference proteome</keyword>
<comment type="similarity">
    <text evidence="2 8">Belongs to the 4-toluene sulfonate uptake permease (TSUP) (TC 2.A.102) family.</text>
</comment>
<dbReference type="PANTHER" id="PTHR30269">
    <property type="entry name" value="TRANSMEMBRANE PROTEIN YFCA"/>
    <property type="match status" value="1"/>
</dbReference>
<feature type="transmembrane region" description="Helical" evidence="8">
    <location>
        <begin position="135"/>
        <end position="158"/>
    </location>
</feature>
<evidence type="ECO:0000256" key="3">
    <source>
        <dbReference type="ARBA" id="ARBA00022448"/>
    </source>
</evidence>
<dbReference type="RefSeq" id="WP_089272282.1">
    <property type="nucleotide sequence ID" value="NZ_FZNN01000016.1"/>
</dbReference>
<dbReference type="InterPro" id="IPR052017">
    <property type="entry name" value="TSUP"/>
</dbReference>
<keyword evidence="4 8" id="KW-1003">Cell membrane</keyword>
<feature type="transmembrane region" description="Helical" evidence="8">
    <location>
        <begin position="43"/>
        <end position="67"/>
    </location>
</feature>
<dbReference type="AlphaFoldDB" id="A0A238YDI9"/>
<evidence type="ECO:0000313" key="10">
    <source>
        <dbReference type="Proteomes" id="UP000198417"/>
    </source>
</evidence>
<sequence>MLTLPAILLPDGMSELVFAVLMATSFAGSLITVAFGIGGGGMLLAVMATLVPPAALIPTHGVIQIGSNLGRALVTFRHIFWPALPAFTLGSVIGAATGGALVVNLPAEWVQIGVGSFVLWSVLGRPPRGVRDWPVLVGAVSSFLTMFFGATGLFVATFTKSQALPRHDHVATHAALMTVQHGVKTIAFGLLGFAFADWWAFVVAMIAAGFCGTLVGKTLLNRLDDRRFKRALDVVLVLLSLRLIYAGLRQLFAGN</sequence>
<evidence type="ECO:0000256" key="5">
    <source>
        <dbReference type="ARBA" id="ARBA00022692"/>
    </source>
</evidence>
<evidence type="ECO:0000256" key="6">
    <source>
        <dbReference type="ARBA" id="ARBA00022989"/>
    </source>
</evidence>
<keyword evidence="5 8" id="KW-0812">Transmembrane</keyword>
<dbReference type="EMBL" id="FZNN01000016">
    <property type="protein sequence ID" value="SNR68811.1"/>
    <property type="molecule type" value="Genomic_DNA"/>
</dbReference>
<dbReference type="OrthoDB" id="8478323at2"/>
<evidence type="ECO:0000256" key="8">
    <source>
        <dbReference type="RuleBase" id="RU363041"/>
    </source>
</evidence>
<evidence type="ECO:0000313" key="9">
    <source>
        <dbReference type="EMBL" id="SNR68811.1"/>
    </source>
</evidence>
<evidence type="ECO:0000256" key="1">
    <source>
        <dbReference type="ARBA" id="ARBA00004651"/>
    </source>
</evidence>
<dbReference type="Proteomes" id="UP000198417">
    <property type="component" value="Unassembled WGS sequence"/>
</dbReference>
<evidence type="ECO:0000256" key="7">
    <source>
        <dbReference type="ARBA" id="ARBA00023136"/>
    </source>
</evidence>
<dbReference type="PANTHER" id="PTHR30269:SF37">
    <property type="entry name" value="MEMBRANE TRANSPORTER PROTEIN"/>
    <property type="match status" value="1"/>
</dbReference>
<evidence type="ECO:0000256" key="4">
    <source>
        <dbReference type="ARBA" id="ARBA00022475"/>
    </source>
</evidence>
<dbReference type="Pfam" id="PF01925">
    <property type="entry name" value="TauE"/>
    <property type="match status" value="1"/>
</dbReference>
<protein>
    <recommendedName>
        <fullName evidence="8">Probable membrane transporter protein</fullName>
    </recommendedName>
</protein>
<dbReference type="InterPro" id="IPR002781">
    <property type="entry name" value="TM_pro_TauE-like"/>
</dbReference>
<proteinExistence type="inferred from homology"/>
<evidence type="ECO:0000256" key="2">
    <source>
        <dbReference type="ARBA" id="ARBA00009142"/>
    </source>
</evidence>
<organism evidence="9 10">
    <name type="scientific">Puniceibacterium sediminis</name>
    <dbReference type="NCBI Taxonomy" id="1608407"/>
    <lineage>
        <taxon>Bacteria</taxon>
        <taxon>Pseudomonadati</taxon>
        <taxon>Pseudomonadota</taxon>
        <taxon>Alphaproteobacteria</taxon>
        <taxon>Rhodobacterales</taxon>
        <taxon>Paracoccaceae</taxon>
        <taxon>Puniceibacterium</taxon>
    </lineage>
</organism>
<feature type="transmembrane region" description="Helical" evidence="8">
    <location>
        <begin position="79"/>
        <end position="101"/>
    </location>
</feature>
<keyword evidence="6 8" id="KW-1133">Transmembrane helix</keyword>
<keyword evidence="7 8" id="KW-0472">Membrane</keyword>
<comment type="subcellular location">
    <subcellularLocation>
        <location evidence="1 8">Cell membrane</location>
        <topology evidence="1 8">Multi-pass membrane protein</topology>
    </subcellularLocation>
</comment>
<feature type="transmembrane region" description="Helical" evidence="8">
    <location>
        <begin position="16"/>
        <end position="37"/>
    </location>
</feature>
<accession>A0A238YDI9</accession>
<gene>
    <name evidence="9" type="ORF">SAMN06265370_11624</name>
</gene>